<protein>
    <submittedName>
        <fullName evidence="1">Uncharacterized protein</fullName>
    </submittedName>
</protein>
<name>A0AAN9I215_CROPI</name>
<dbReference type="EMBL" id="JAYWIO010000005">
    <property type="protein sequence ID" value="KAK7260785.1"/>
    <property type="molecule type" value="Genomic_DNA"/>
</dbReference>
<keyword evidence="2" id="KW-1185">Reference proteome</keyword>
<comment type="caution">
    <text evidence="1">The sequence shown here is derived from an EMBL/GenBank/DDBJ whole genome shotgun (WGS) entry which is preliminary data.</text>
</comment>
<reference evidence="1 2" key="1">
    <citation type="submission" date="2024-01" db="EMBL/GenBank/DDBJ databases">
        <title>The genomes of 5 underutilized Papilionoideae crops provide insights into root nodulation and disease resistanc.</title>
        <authorList>
            <person name="Yuan L."/>
        </authorList>
    </citation>
    <scope>NUCLEOTIDE SEQUENCE [LARGE SCALE GENOMIC DNA]</scope>
    <source>
        <strain evidence="1">ZHUSHIDOU_FW_LH</strain>
        <tissue evidence="1">Leaf</tissue>
    </source>
</reference>
<dbReference type="AlphaFoldDB" id="A0AAN9I215"/>
<sequence length="156" mass="16932">MLDYGTRQDATLFGDCRSSSLKLLDANNTIVTGIAAMGIRDILSVVNAAGDILLNNGRIILLFEEVPLGSLLGLRLRCMLDDALKSWPIVTSNMRSQSTLGLWHDDNYIPGVTPTSTSSFTLTLSLGCIDFVHGLNPFGSCLKSTPTLTWTRHNFG</sequence>
<dbReference type="Proteomes" id="UP001372338">
    <property type="component" value="Unassembled WGS sequence"/>
</dbReference>
<gene>
    <name evidence="1" type="ORF">RIF29_27083</name>
</gene>
<evidence type="ECO:0000313" key="2">
    <source>
        <dbReference type="Proteomes" id="UP001372338"/>
    </source>
</evidence>
<accession>A0AAN9I215</accession>
<organism evidence="1 2">
    <name type="scientific">Crotalaria pallida</name>
    <name type="common">Smooth rattlebox</name>
    <name type="synonym">Crotalaria striata</name>
    <dbReference type="NCBI Taxonomy" id="3830"/>
    <lineage>
        <taxon>Eukaryota</taxon>
        <taxon>Viridiplantae</taxon>
        <taxon>Streptophyta</taxon>
        <taxon>Embryophyta</taxon>
        <taxon>Tracheophyta</taxon>
        <taxon>Spermatophyta</taxon>
        <taxon>Magnoliopsida</taxon>
        <taxon>eudicotyledons</taxon>
        <taxon>Gunneridae</taxon>
        <taxon>Pentapetalae</taxon>
        <taxon>rosids</taxon>
        <taxon>fabids</taxon>
        <taxon>Fabales</taxon>
        <taxon>Fabaceae</taxon>
        <taxon>Papilionoideae</taxon>
        <taxon>50 kb inversion clade</taxon>
        <taxon>genistoids sensu lato</taxon>
        <taxon>core genistoids</taxon>
        <taxon>Crotalarieae</taxon>
        <taxon>Crotalaria</taxon>
    </lineage>
</organism>
<proteinExistence type="predicted"/>
<evidence type="ECO:0000313" key="1">
    <source>
        <dbReference type="EMBL" id="KAK7260785.1"/>
    </source>
</evidence>